<dbReference type="PANTHER" id="PTHR34512">
    <property type="entry name" value="CELL SURFACE PROTEIN"/>
    <property type="match status" value="1"/>
</dbReference>
<reference evidence="3" key="1">
    <citation type="submission" date="2023-07" db="EMBL/GenBank/DDBJ databases">
        <title>30 novel species of actinomycetes from the DSMZ collection.</title>
        <authorList>
            <person name="Nouioui I."/>
        </authorList>
    </citation>
    <scope>NUCLEOTIDE SEQUENCE [LARGE SCALE GENOMIC DNA]</scope>
    <source>
        <strain evidence="3">DSM 44399</strain>
    </source>
</reference>
<dbReference type="SUPFAM" id="SSF50998">
    <property type="entry name" value="Quinoprotein alcohol dehydrogenase-like"/>
    <property type="match status" value="2"/>
</dbReference>
<gene>
    <name evidence="2" type="ORF">RM423_03255</name>
</gene>
<dbReference type="EMBL" id="JAVREH010000003">
    <property type="protein sequence ID" value="MDT0260407.1"/>
    <property type="molecule type" value="Genomic_DNA"/>
</dbReference>
<sequence>MQLNRYLACASLVLAAAVPSTLVASATAAPTAAGAAAAPVLGKAPAAVQATTTSYYDWPTYHGDGKRSGYAISAKRVTTAPKQVWSIPLDGAVYGQPITVDRGMKIVVTEHNSVYRLAGNKVVWQRNLGAPVSGSSLPCGNIDPTGITGTPTFDRATDTLVAVTILNNPIRHVAVGMNPGTGAVKWSRTVDVPSSVPGITPQAMQQRGALLVSGRRVYVPYGGLAGDCSSYRGSVVGLDLDKPTTAALWNFTVPTSREGGIWSTPGAVENPGGGLLVAVGNGATAGSGTYDYSDSVLKIAAQQIQDSFSPSTWRTDNRDDLDLGSQGPAIVGDFVFIAGKSGNAYVLRRDHLGGIGGQVSQRALCRSFGGAAVVGSVVYVPCSDGLRAVQISSTGVMTVLWHAPSNIAGSPVVGGGLVWALDTSAGVLHVMDPRTGATRYTMTVGAVNRFATPLLYGDAVFVGTLSGVNAFNW</sequence>
<dbReference type="InterPro" id="IPR011047">
    <property type="entry name" value="Quinoprotein_ADH-like_sf"/>
</dbReference>
<dbReference type="PANTHER" id="PTHR34512:SF30">
    <property type="entry name" value="OUTER MEMBRANE PROTEIN ASSEMBLY FACTOR BAMB"/>
    <property type="match status" value="1"/>
</dbReference>
<dbReference type="Gene3D" id="2.140.10.10">
    <property type="entry name" value="Quinoprotein alcohol dehydrogenase-like superfamily"/>
    <property type="match status" value="1"/>
</dbReference>
<evidence type="ECO:0000313" key="3">
    <source>
        <dbReference type="Proteomes" id="UP001183176"/>
    </source>
</evidence>
<evidence type="ECO:0000313" key="2">
    <source>
        <dbReference type="EMBL" id="MDT0260407.1"/>
    </source>
</evidence>
<feature type="signal peptide" evidence="1">
    <location>
        <begin position="1"/>
        <end position="28"/>
    </location>
</feature>
<keyword evidence="3" id="KW-1185">Reference proteome</keyword>
<dbReference type="Gene3D" id="2.40.128.630">
    <property type="match status" value="1"/>
</dbReference>
<protein>
    <submittedName>
        <fullName evidence="2">PQQ-binding-like beta-propeller repeat protein</fullName>
    </submittedName>
</protein>
<dbReference type="RefSeq" id="WP_311421560.1">
    <property type="nucleotide sequence ID" value="NZ_JAVREH010000003.1"/>
</dbReference>
<dbReference type="Proteomes" id="UP001183176">
    <property type="component" value="Unassembled WGS sequence"/>
</dbReference>
<evidence type="ECO:0000256" key="1">
    <source>
        <dbReference type="SAM" id="SignalP"/>
    </source>
</evidence>
<keyword evidence="1" id="KW-0732">Signal</keyword>
<name>A0ABU2J5Y9_9ACTN</name>
<comment type="caution">
    <text evidence="2">The sequence shown here is derived from an EMBL/GenBank/DDBJ whole genome shotgun (WGS) entry which is preliminary data.</text>
</comment>
<accession>A0ABU2J5Y9</accession>
<feature type="chain" id="PRO_5046670836" evidence="1">
    <location>
        <begin position="29"/>
        <end position="473"/>
    </location>
</feature>
<organism evidence="2 3">
    <name type="scientific">Jatrophihabitans lederbergiae</name>
    <dbReference type="NCBI Taxonomy" id="3075547"/>
    <lineage>
        <taxon>Bacteria</taxon>
        <taxon>Bacillati</taxon>
        <taxon>Actinomycetota</taxon>
        <taxon>Actinomycetes</taxon>
        <taxon>Jatrophihabitantales</taxon>
        <taxon>Jatrophihabitantaceae</taxon>
        <taxon>Jatrophihabitans</taxon>
    </lineage>
</organism>
<proteinExistence type="predicted"/>